<dbReference type="PANTHER" id="PTHR30055">
    <property type="entry name" value="HTH-TYPE TRANSCRIPTIONAL REGULATOR RUTR"/>
    <property type="match status" value="1"/>
</dbReference>
<keyword evidence="1 2" id="KW-0238">DNA-binding</keyword>
<reference evidence="4" key="1">
    <citation type="submission" date="2022-03" db="EMBL/GenBank/DDBJ databases">
        <title>Identification of a novel bacterium isolated from mangrove sediments.</title>
        <authorList>
            <person name="Pan X."/>
        </authorList>
    </citation>
    <scope>NUCLEOTIDE SEQUENCE</scope>
    <source>
        <strain evidence="4">B2580</strain>
    </source>
</reference>
<dbReference type="PANTHER" id="PTHR30055:SF235">
    <property type="entry name" value="TRANSCRIPTIONAL REGULATORY PROTEIN"/>
    <property type="match status" value="1"/>
</dbReference>
<protein>
    <submittedName>
        <fullName evidence="4">TetR/AcrR family transcriptional regulator</fullName>
    </submittedName>
</protein>
<feature type="domain" description="HTH tetR-type" evidence="3">
    <location>
        <begin position="19"/>
        <end position="80"/>
    </location>
</feature>
<dbReference type="InterPro" id="IPR009057">
    <property type="entry name" value="Homeodomain-like_sf"/>
</dbReference>
<dbReference type="SUPFAM" id="SSF46689">
    <property type="entry name" value="Homeodomain-like"/>
    <property type="match status" value="1"/>
</dbReference>
<evidence type="ECO:0000313" key="5">
    <source>
        <dbReference type="Proteomes" id="UP001162880"/>
    </source>
</evidence>
<accession>A0ABT0B6L3</accession>
<evidence type="ECO:0000256" key="2">
    <source>
        <dbReference type="PROSITE-ProRule" id="PRU00335"/>
    </source>
</evidence>
<organism evidence="4 5">
    <name type="scientific">Novosphingobium album</name>
    <name type="common">ex Hu et al. 2023</name>
    <dbReference type="NCBI Taxonomy" id="2930093"/>
    <lineage>
        <taxon>Bacteria</taxon>
        <taxon>Pseudomonadati</taxon>
        <taxon>Pseudomonadota</taxon>
        <taxon>Alphaproteobacteria</taxon>
        <taxon>Sphingomonadales</taxon>
        <taxon>Sphingomonadaceae</taxon>
        <taxon>Novosphingobium</taxon>
    </lineage>
</organism>
<gene>
    <name evidence="4" type="ORF">MTR64_18210</name>
</gene>
<comment type="caution">
    <text evidence="4">The sequence shown here is derived from an EMBL/GenBank/DDBJ whole genome shotgun (WGS) entry which is preliminary data.</text>
</comment>
<dbReference type="Proteomes" id="UP001162880">
    <property type="component" value="Unassembled WGS sequence"/>
</dbReference>
<dbReference type="InterPro" id="IPR001647">
    <property type="entry name" value="HTH_TetR"/>
</dbReference>
<dbReference type="InterPro" id="IPR050109">
    <property type="entry name" value="HTH-type_TetR-like_transc_reg"/>
</dbReference>
<keyword evidence="5" id="KW-1185">Reference proteome</keyword>
<name>A0ABT0B6L3_9SPHN</name>
<dbReference type="Gene3D" id="1.10.357.10">
    <property type="entry name" value="Tetracycline Repressor, domain 2"/>
    <property type="match status" value="1"/>
</dbReference>
<comment type="caution">
    <text evidence="2">Lacks conserved residue(s) required for the propagation of feature annotation.</text>
</comment>
<evidence type="ECO:0000259" key="3">
    <source>
        <dbReference type="PROSITE" id="PS50977"/>
    </source>
</evidence>
<dbReference type="Pfam" id="PF00440">
    <property type="entry name" value="TetR_N"/>
    <property type="match status" value="1"/>
</dbReference>
<dbReference type="PROSITE" id="PS50977">
    <property type="entry name" value="HTH_TETR_2"/>
    <property type="match status" value="1"/>
</dbReference>
<proteinExistence type="predicted"/>
<evidence type="ECO:0000313" key="4">
    <source>
        <dbReference type="EMBL" id="MCJ2180510.1"/>
    </source>
</evidence>
<evidence type="ECO:0000256" key="1">
    <source>
        <dbReference type="ARBA" id="ARBA00023125"/>
    </source>
</evidence>
<sequence>MQSSEPLQSRPKRADHRRETTRLAIIEAAETLFAERGIDAVSLREIGAAAGAKNTAVVSYHFGDKEGLLDAILHSRLPAFDTRRAGLQAQVKGEPDVTAILRVLALPIFEQRNSQGKRSYAAFLGSLGRSQFRDVWAPNKSAIPATMELGAKLREQMPAGTGRFYEERLFACTAMLTSAIEAIDRRLDLDAEAERALFNDAIRMAAAAFTAPFVQ</sequence>
<dbReference type="RefSeq" id="WP_243995927.1">
    <property type="nucleotide sequence ID" value="NZ_JALHLE010000035.1"/>
</dbReference>
<dbReference type="EMBL" id="JALHLE010000035">
    <property type="protein sequence ID" value="MCJ2180510.1"/>
    <property type="molecule type" value="Genomic_DNA"/>
</dbReference>